<feature type="compositionally biased region" description="Low complexity" evidence="1">
    <location>
        <begin position="159"/>
        <end position="168"/>
    </location>
</feature>
<evidence type="ECO:0000256" key="1">
    <source>
        <dbReference type="SAM" id="MobiDB-lite"/>
    </source>
</evidence>
<keyword evidence="3" id="KW-1185">Reference proteome</keyword>
<dbReference type="AlphaFoldDB" id="A0A1L9VQ79"/>
<dbReference type="EMBL" id="KV878893">
    <property type="protein sequence ID" value="OJJ86066.1"/>
    <property type="molecule type" value="Genomic_DNA"/>
</dbReference>
<proteinExistence type="predicted"/>
<feature type="compositionally biased region" description="Basic residues" evidence="1">
    <location>
        <begin position="464"/>
        <end position="474"/>
    </location>
</feature>
<feature type="compositionally biased region" description="Polar residues" evidence="1">
    <location>
        <begin position="498"/>
        <end position="510"/>
    </location>
</feature>
<feature type="region of interest" description="Disordered" evidence="1">
    <location>
        <begin position="1"/>
        <end position="133"/>
    </location>
</feature>
<evidence type="ECO:0000313" key="3">
    <source>
        <dbReference type="Proteomes" id="UP000184300"/>
    </source>
</evidence>
<dbReference type="STRING" id="1160497.A0A1L9VQ79"/>
<evidence type="ECO:0000313" key="2">
    <source>
        <dbReference type="EMBL" id="OJJ86066.1"/>
    </source>
</evidence>
<dbReference type="Proteomes" id="UP000184300">
    <property type="component" value="Unassembled WGS sequence"/>
</dbReference>
<feature type="region of interest" description="Disordered" evidence="1">
    <location>
        <begin position="293"/>
        <end position="327"/>
    </location>
</feature>
<dbReference type="RefSeq" id="XP_022402760.1">
    <property type="nucleotide sequence ID" value="XM_022541033.1"/>
</dbReference>
<feature type="region of interest" description="Disordered" evidence="1">
    <location>
        <begin position="147"/>
        <end position="168"/>
    </location>
</feature>
<dbReference type="VEuPathDB" id="FungiDB:ASPGLDRAFT_1313586"/>
<feature type="region of interest" description="Disordered" evidence="1">
    <location>
        <begin position="498"/>
        <end position="520"/>
    </location>
</feature>
<feature type="compositionally biased region" description="Low complexity" evidence="1">
    <location>
        <begin position="78"/>
        <end position="108"/>
    </location>
</feature>
<feature type="compositionally biased region" description="Polar residues" evidence="1">
    <location>
        <begin position="304"/>
        <end position="315"/>
    </location>
</feature>
<dbReference type="GeneID" id="34457294"/>
<organism evidence="2 3">
    <name type="scientific">Aspergillus glaucus CBS 516.65</name>
    <dbReference type="NCBI Taxonomy" id="1160497"/>
    <lineage>
        <taxon>Eukaryota</taxon>
        <taxon>Fungi</taxon>
        <taxon>Dikarya</taxon>
        <taxon>Ascomycota</taxon>
        <taxon>Pezizomycotina</taxon>
        <taxon>Eurotiomycetes</taxon>
        <taxon>Eurotiomycetidae</taxon>
        <taxon>Eurotiales</taxon>
        <taxon>Aspergillaceae</taxon>
        <taxon>Aspergillus</taxon>
        <taxon>Aspergillus subgen. Aspergillus</taxon>
    </lineage>
</organism>
<reference evidence="3" key="1">
    <citation type="journal article" date="2017" name="Genome Biol.">
        <title>Comparative genomics reveals high biological diversity and specific adaptations in the industrially and medically important fungal genus Aspergillus.</title>
        <authorList>
            <person name="de Vries R.P."/>
            <person name="Riley R."/>
            <person name="Wiebenga A."/>
            <person name="Aguilar-Osorio G."/>
            <person name="Amillis S."/>
            <person name="Uchima C.A."/>
            <person name="Anderluh G."/>
            <person name="Asadollahi M."/>
            <person name="Askin M."/>
            <person name="Barry K."/>
            <person name="Battaglia E."/>
            <person name="Bayram O."/>
            <person name="Benocci T."/>
            <person name="Braus-Stromeyer S.A."/>
            <person name="Caldana C."/>
            <person name="Canovas D."/>
            <person name="Cerqueira G.C."/>
            <person name="Chen F."/>
            <person name="Chen W."/>
            <person name="Choi C."/>
            <person name="Clum A."/>
            <person name="Dos Santos R.A."/>
            <person name="Damasio A.R."/>
            <person name="Diallinas G."/>
            <person name="Emri T."/>
            <person name="Fekete E."/>
            <person name="Flipphi M."/>
            <person name="Freyberg S."/>
            <person name="Gallo A."/>
            <person name="Gournas C."/>
            <person name="Habgood R."/>
            <person name="Hainaut M."/>
            <person name="Harispe M.L."/>
            <person name="Henrissat B."/>
            <person name="Hilden K.S."/>
            <person name="Hope R."/>
            <person name="Hossain A."/>
            <person name="Karabika E."/>
            <person name="Karaffa L."/>
            <person name="Karanyi Z."/>
            <person name="Krasevec N."/>
            <person name="Kuo A."/>
            <person name="Kusch H."/>
            <person name="LaButti K."/>
            <person name="Lagendijk E.L."/>
            <person name="Lapidus A."/>
            <person name="Levasseur A."/>
            <person name="Lindquist E."/>
            <person name="Lipzen A."/>
            <person name="Logrieco A.F."/>
            <person name="MacCabe A."/>
            <person name="Maekelae M.R."/>
            <person name="Malavazi I."/>
            <person name="Melin P."/>
            <person name="Meyer V."/>
            <person name="Mielnichuk N."/>
            <person name="Miskei M."/>
            <person name="Molnar A.P."/>
            <person name="Mule G."/>
            <person name="Ngan C.Y."/>
            <person name="Orejas M."/>
            <person name="Orosz E."/>
            <person name="Ouedraogo J.P."/>
            <person name="Overkamp K.M."/>
            <person name="Park H.-S."/>
            <person name="Perrone G."/>
            <person name="Piumi F."/>
            <person name="Punt P.J."/>
            <person name="Ram A.F."/>
            <person name="Ramon A."/>
            <person name="Rauscher S."/>
            <person name="Record E."/>
            <person name="Riano-Pachon D.M."/>
            <person name="Robert V."/>
            <person name="Roehrig J."/>
            <person name="Ruller R."/>
            <person name="Salamov A."/>
            <person name="Salih N.S."/>
            <person name="Samson R.A."/>
            <person name="Sandor E."/>
            <person name="Sanguinetti M."/>
            <person name="Schuetze T."/>
            <person name="Sepcic K."/>
            <person name="Shelest E."/>
            <person name="Sherlock G."/>
            <person name="Sophianopoulou V."/>
            <person name="Squina F.M."/>
            <person name="Sun H."/>
            <person name="Susca A."/>
            <person name="Todd R.B."/>
            <person name="Tsang A."/>
            <person name="Unkles S.E."/>
            <person name="van de Wiele N."/>
            <person name="van Rossen-Uffink D."/>
            <person name="Oliveira J.V."/>
            <person name="Vesth T.C."/>
            <person name="Visser J."/>
            <person name="Yu J.-H."/>
            <person name="Zhou M."/>
            <person name="Andersen M.R."/>
            <person name="Archer D.B."/>
            <person name="Baker S.E."/>
            <person name="Benoit I."/>
            <person name="Brakhage A.A."/>
            <person name="Braus G.H."/>
            <person name="Fischer R."/>
            <person name="Frisvad J.C."/>
            <person name="Goldman G.H."/>
            <person name="Houbraken J."/>
            <person name="Oakley B."/>
            <person name="Pocsi I."/>
            <person name="Scazzocchio C."/>
            <person name="Seiboth B."/>
            <person name="vanKuyk P.A."/>
            <person name="Wortman J."/>
            <person name="Dyer P.S."/>
            <person name="Grigoriev I.V."/>
        </authorList>
    </citation>
    <scope>NUCLEOTIDE SEQUENCE [LARGE SCALE GENOMIC DNA]</scope>
    <source>
        <strain evidence="3">CBS 516.65</strain>
    </source>
</reference>
<sequence length="671" mass="74133">MEDRQAGLSRTLPKNFTFPSSADEPRTPKRASFHLDVPPPPPRATSCHSRRFRPRSGTDVTAQVHSDPISWNQNHSDIPLPSIEIPPQSSPPSDAAVALSSAASGSTSNDRFLAPPRGRTALKTPPAQIRTTPTELNTTGAWSVWDSQQASGEAIQRPSSSCSHVSDSSISSVETFASRPSEGSCTSTESDLQDPFFYLELPKKPVALQSPLSLPEQKVAKQRRTRQVASKDRWTVEMDSHLWNTYQLYIQDPTITPFKMTPGSIPPLGVTHRVSREAKRTWDRKAFKLNRDILSQSQRRDDGNNTPTPKANSDATRPGWPRSEASTRRRLKLLCRRRFSIAPHYQRLMMSKSPAPLEDSSSRESSCFEELGPSSAAFATRDLGVSLVSSSVPGPLSQLAAEDRPQDAPVDFNNPFGSPKEPALATTALEDSVAKRALGLDRPGAPRLGSPFTYHTWGPDNSSPKRKVHRHNPMGRRETIHVTTGFRLRSPPRMDLFSNINNAPQAQDPSHASGPDASSHLEEFARQGKLNDLGNRRVRIRNRGATTSSVNPRALHQLFSPPPSSSNDETMPRERFVSGHRRNLSGDSIKRLGSPFKLEGIRHRHSSSGRFVRHMPYSSSDPFGPAQIPQLKPSQFESMLPYDATEPGLSDAERIRRQILICYHGGAVISL</sequence>
<protein>
    <submittedName>
        <fullName evidence="2">Uncharacterized protein</fullName>
    </submittedName>
</protein>
<gene>
    <name evidence="2" type="ORF">ASPGLDRAFT_1313586</name>
</gene>
<feature type="compositionally biased region" description="Polar residues" evidence="1">
    <location>
        <begin position="58"/>
        <end position="76"/>
    </location>
</feature>
<accession>A0A1L9VQ79</accession>
<feature type="region of interest" description="Disordered" evidence="1">
    <location>
        <begin position="452"/>
        <end position="474"/>
    </location>
</feature>
<name>A0A1L9VQ79_ASPGL</name>
<dbReference type="OrthoDB" id="419770at2759"/>